<dbReference type="PANTHER" id="PTHR22743:SF165">
    <property type="entry name" value="BTB AND MATH DOMAIN CONTAINING-RELATED"/>
    <property type="match status" value="1"/>
</dbReference>
<dbReference type="Proteomes" id="UP000829354">
    <property type="component" value="Chromosome II"/>
</dbReference>
<sequence>MGDNNEEIGKNPKIDTQTEKFEILEKLNSQEQKFDEFAKKLQSIEESVSKNQNKKELKSEKRFALKNVFKNVTSLEEGRCCNSEKEEHFNVKWSIQIERQGSSYFEIVVSCVPVAPVGDEWSIETKLEFRVMVQDTKFYVSKTYLAAQSSFFKTLFFGNFSESSKSEIPLSGIDSDDFQRFLEVLYGESVIDDSTVEEILHIADMYATPMVVRRCEEFLLKKSAKSAKKLLGMAARYNLENLKNNCMSGIKTVADIRAVLPSVINDLDSRIMAELLEKALSLH</sequence>
<evidence type="ECO:0000313" key="3">
    <source>
        <dbReference type="Proteomes" id="UP000829354"/>
    </source>
</evidence>
<keyword evidence="3" id="KW-1185">Reference proteome</keyword>
<dbReference type="SMART" id="SM00225">
    <property type="entry name" value="BTB"/>
    <property type="match status" value="1"/>
</dbReference>
<evidence type="ECO:0000259" key="1">
    <source>
        <dbReference type="PROSITE" id="PS50097"/>
    </source>
</evidence>
<organism evidence="2 3">
    <name type="scientific">Caenorhabditis briggsae</name>
    <dbReference type="NCBI Taxonomy" id="6238"/>
    <lineage>
        <taxon>Eukaryota</taxon>
        <taxon>Metazoa</taxon>
        <taxon>Ecdysozoa</taxon>
        <taxon>Nematoda</taxon>
        <taxon>Chromadorea</taxon>
        <taxon>Rhabditida</taxon>
        <taxon>Rhabditina</taxon>
        <taxon>Rhabditomorpha</taxon>
        <taxon>Rhabditoidea</taxon>
        <taxon>Rhabditidae</taxon>
        <taxon>Peloderinae</taxon>
        <taxon>Caenorhabditis</taxon>
    </lineage>
</organism>
<dbReference type="CDD" id="cd00121">
    <property type="entry name" value="MATH"/>
    <property type="match status" value="1"/>
</dbReference>
<evidence type="ECO:0000313" key="2">
    <source>
        <dbReference type="EMBL" id="UMM20375.1"/>
    </source>
</evidence>
<dbReference type="InterPro" id="IPR002083">
    <property type="entry name" value="MATH/TRAF_dom"/>
</dbReference>
<dbReference type="PANTHER" id="PTHR22743">
    <property type="entry name" value="MEPRIN/TRAF-LIKE MATH FAMILY-C.ELEGANS"/>
    <property type="match status" value="1"/>
</dbReference>
<dbReference type="SMART" id="SM00061">
    <property type="entry name" value="MATH"/>
    <property type="match status" value="1"/>
</dbReference>
<protein>
    <recommendedName>
        <fullName evidence="1">BTB domain-containing protein</fullName>
    </recommendedName>
</protein>
<accession>A0AAE9J8F3</accession>
<dbReference type="PROSITE" id="PS50097">
    <property type="entry name" value="BTB"/>
    <property type="match status" value="1"/>
</dbReference>
<dbReference type="InterPro" id="IPR052664">
    <property type="entry name" value="BTB-MATH_domain_protein"/>
</dbReference>
<gene>
    <name evidence="2" type="ORF">L5515_015669</name>
</gene>
<dbReference type="SUPFAM" id="SSF54695">
    <property type="entry name" value="POZ domain"/>
    <property type="match status" value="1"/>
</dbReference>
<proteinExistence type="predicted"/>
<reference evidence="2 3" key="1">
    <citation type="submission" date="2022-04" db="EMBL/GenBank/DDBJ databases">
        <title>Chromosome-level reference genomes for two strains of Caenorhabditis briggsae: an improved platform for comparative genomics.</title>
        <authorList>
            <person name="Stevens L."/>
            <person name="Andersen E."/>
        </authorList>
    </citation>
    <scope>NUCLEOTIDE SEQUENCE [LARGE SCALE GENOMIC DNA]</scope>
    <source>
        <strain evidence="2">VX34</strain>
        <tissue evidence="2">Whole-organism</tissue>
    </source>
</reference>
<dbReference type="Pfam" id="PF00651">
    <property type="entry name" value="BTB"/>
    <property type="match status" value="1"/>
</dbReference>
<dbReference type="Gene3D" id="3.30.710.10">
    <property type="entry name" value="Potassium Channel Kv1.1, Chain A"/>
    <property type="match status" value="1"/>
</dbReference>
<dbReference type="InterPro" id="IPR011333">
    <property type="entry name" value="SKP1/BTB/POZ_sf"/>
</dbReference>
<name>A0AAE9J8F3_CAEBR</name>
<dbReference type="EMBL" id="CP092621">
    <property type="protein sequence ID" value="UMM20375.1"/>
    <property type="molecule type" value="Genomic_DNA"/>
</dbReference>
<feature type="domain" description="BTB" evidence="1">
    <location>
        <begin position="127"/>
        <end position="194"/>
    </location>
</feature>
<dbReference type="AlphaFoldDB" id="A0AAE9J8F3"/>
<dbReference type="CDD" id="cd18186">
    <property type="entry name" value="BTB_POZ_ZBTB_KLHL-like"/>
    <property type="match status" value="1"/>
</dbReference>
<dbReference type="InterPro" id="IPR000210">
    <property type="entry name" value="BTB/POZ_dom"/>
</dbReference>